<organism evidence="1 2">
    <name type="scientific">Enterobacter agglomerans</name>
    <name type="common">Erwinia herbicola</name>
    <name type="synonym">Pantoea agglomerans</name>
    <dbReference type="NCBI Taxonomy" id="549"/>
    <lineage>
        <taxon>Bacteria</taxon>
        <taxon>Pseudomonadati</taxon>
        <taxon>Pseudomonadota</taxon>
        <taxon>Gammaproteobacteria</taxon>
        <taxon>Enterobacterales</taxon>
        <taxon>Erwiniaceae</taxon>
        <taxon>Pantoea</taxon>
        <taxon>Pantoea agglomerans group</taxon>
    </lineage>
</organism>
<comment type="caution">
    <text evidence="1">The sequence shown here is derived from an EMBL/GenBank/DDBJ whole genome shotgun (WGS) entry which is preliminary data.</text>
</comment>
<reference evidence="1 2" key="1">
    <citation type="journal article" date="2020" name="FEMS Microbiol. Ecol.">
        <title>Temporal dynamics of bacterial communities during seed development and maturation.</title>
        <authorList>
            <person name="Chesneau G."/>
            <person name="Torres-Cortes G."/>
            <person name="Briand M."/>
            <person name="Darrasse A."/>
            <person name="Preveaux A."/>
            <person name="Marais C."/>
            <person name="Jacques M.A."/>
            <person name="Shade A."/>
            <person name="Barret M."/>
        </authorList>
    </citation>
    <scope>NUCLEOTIDE SEQUENCE [LARGE SCALE GENOMIC DNA]</scope>
    <source>
        <strain evidence="1 2">CFBP13709</strain>
    </source>
</reference>
<gene>
    <name evidence="1" type="ORF">IFT41_25220</name>
</gene>
<evidence type="ECO:0000313" key="1">
    <source>
        <dbReference type="EMBL" id="MBD8129393.1"/>
    </source>
</evidence>
<accession>A0ACC5PW72</accession>
<evidence type="ECO:0000313" key="2">
    <source>
        <dbReference type="Proteomes" id="UP000610459"/>
    </source>
</evidence>
<name>A0ACC5PW72_ENTAG</name>
<sequence length="70" mass="7641">MLKALAAVHEDSGTDITRKLKGIRSGQRRTIDRSRVLSLNHRVTGAVSIARQLGIARSTIYKILEGEIAA</sequence>
<proteinExistence type="predicted"/>
<dbReference type="Proteomes" id="UP000610459">
    <property type="component" value="Unassembled WGS sequence"/>
</dbReference>
<dbReference type="EMBL" id="JACYNR010000103">
    <property type="protein sequence ID" value="MBD8129393.1"/>
    <property type="molecule type" value="Genomic_DNA"/>
</dbReference>
<keyword evidence="2" id="KW-1185">Reference proteome</keyword>
<protein>
    <submittedName>
        <fullName evidence="1">Helix-turn-helix domain-containing protein</fullName>
    </submittedName>
</protein>